<name>A0ACC2PS98_9HYME</name>
<reference evidence="1" key="1">
    <citation type="submission" date="2023-04" db="EMBL/GenBank/DDBJ databases">
        <title>A chromosome-level genome assembly of the parasitoid wasp Eretmocerus hayati.</title>
        <authorList>
            <person name="Zhong Y."/>
            <person name="Liu S."/>
            <person name="Liu Y."/>
        </authorList>
    </citation>
    <scope>NUCLEOTIDE SEQUENCE</scope>
    <source>
        <strain evidence="1">ZJU_SS_LIU_2023</strain>
    </source>
</reference>
<gene>
    <name evidence="1" type="ORF">QAD02_021776</name>
</gene>
<protein>
    <submittedName>
        <fullName evidence="1">Uncharacterized protein</fullName>
    </submittedName>
</protein>
<proteinExistence type="predicted"/>
<evidence type="ECO:0000313" key="1">
    <source>
        <dbReference type="EMBL" id="KAJ8685983.1"/>
    </source>
</evidence>
<organism evidence="1 2">
    <name type="scientific">Eretmocerus hayati</name>
    <dbReference type="NCBI Taxonomy" id="131215"/>
    <lineage>
        <taxon>Eukaryota</taxon>
        <taxon>Metazoa</taxon>
        <taxon>Ecdysozoa</taxon>
        <taxon>Arthropoda</taxon>
        <taxon>Hexapoda</taxon>
        <taxon>Insecta</taxon>
        <taxon>Pterygota</taxon>
        <taxon>Neoptera</taxon>
        <taxon>Endopterygota</taxon>
        <taxon>Hymenoptera</taxon>
        <taxon>Apocrita</taxon>
        <taxon>Proctotrupomorpha</taxon>
        <taxon>Chalcidoidea</taxon>
        <taxon>Aphelinidae</taxon>
        <taxon>Aphelininae</taxon>
        <taxon>Eretmocerus</taxon>
    </lineage>
</organism>
<dbReference type="EMBL" id="CM056741">
    <property type="protein sequence ID" value="KAJ8685983.1"/>
    <property type="molecule type" value="Genomic_DNA"/>
</dbReference>
<accession>A0ACC2PS98</accession>
<dbReference type="Proteomes" id="UP001239111">
    <property type="component" value="Chromosome 1"/>
</dbReference>
<evidence type="ECO:0000313" key="2">
    <source>
        <dbReference type="Proteomes" id="UP001239111"/>
    </source>
</evidence>
<comment type="caution">
    <text evidence="1">The sequence shown here is derived from an EMBL/GenBank/DDBJ whole genome shotgun (WGS) entry which is preliminary data.</text>
</comment>
<keyword evidence="2" id="KW-1185">Reference proteome</keyword>
<sequence length="148" mass="16826">MDCRVAIPIPKPWERTSPRPITPISHPRQLAPETWGLGNQAELKKILEELLSRNIIEGGSPPEDQVDVARGRFTSGNDYKTPTTRARGRATRWAPYVKYRGMARSWVHADDVSVDTHASLGDVQNSQWRPKHTSGEPRPHRGRHRRPL</sequence>